<dbReference type="SMR" id="H3GDR2"/>
<organism evidence="11 12">
    <name type="scientific">Phytophthora ramorum</name>
    <name type="common">Sudden oak death agent</name>
    <dbReference type="NCBI Taxonomy" id="164328"/>
    <lineage>
        <taxon>Eukaryota</taxon>
        <taxon>Sar</taxon>
        <taxon>Stramenopiles</taxon>
        <taxon>Oomycota</taxon>
        <taxon>Peronosporomycetes</taxon>
        <taxon>Peronosporales</taxon>
        <taxon>Peronosporaceae</taxon>
        <taxon>Phytophthora</taxon>
    </lineage>
</organism>
<keyword evidence="4 9" id="KW-0964">Secreted</keyword>
<dbReference type="EMBL" id="DS566001">
    <property type="status" value="NOT_ANNOTATED_CDS"/>
    <property type="molecule type" value="Genomic_DNA"/>
</dbReference>
<reference evidence="11" key="2">
    <citation type="submission" date="2015-06" db="UniProtKB">
        <authorList>
            <consortium name="EnsemblProtists"/>
        </authorList>
    </citation>
    <scope>IDENTIFICATION</scope>
    <source>
        <strain evidence="11">Pr102</strain>
    </source>
</reference>
<dbReference type="InterPro" id="IPR020084">
    <property type="entry name" value="NUDIX_hydrolase_CS"/>
</dbReference>
<dbReference type="OMA" id="VRYRLWV"/>
<dbReference type="GO" id="GO:0016462">
    <property type="term" value="F:pyrophosphatase activity"/>
    <property type="evidence" value="ECO:0007669"/>
    <property type="project" value="InterPro"/>
</dbReference>
<dbReference type="VEuPathDB" id="FungiDB:KRP23_4349"/>
<accession>H3GDR2</accession>
<name>H3GDR2_PHYRM</name>
<evidence type="ECO:0000256" key="4">
    <source>
        <dbReference type="ARBA" id="ARBA00022525"/>
    </source>
</evidence>
<comment type="function">
    <text evidence="9">Effector that suppresses plant defense responses during pathogen infection.</text>
</comment>
<dbReference type="PROSITE" id="PS51257">
    <property type="entry name" value="PROKAR_LIPOPROTEIN"/>
    <property type="match status" value="1"/>
</dbReference>
<evidence type="ECO:0000256" key="9">
    <source>
        <dbReference type="RuleBase" id="RU367124"/>
    </source>
</evidence>
<dbReference type="InterPro" id="IPR031825">
    <property type="entry name" value="RXLR"/>
</dbReference>
<sequence length="343" mass="37995">MRVLSLVALIAFVSSCEATSAVSNSDKVNVAKLDSGIASLPRALAEHNDQIKRSLRRHDDEERQYGTQLIDDVITKVDDVVTKATVAEQKLPSKWTSALKKFRLANPKTPMQIVRAKYPKGLSSSTMRQLVQTEIQRADDIANGVKMVKTGEYKMQRQIDEFPGMKNAPLLTSNTGRAEQLLADDGSRLLACIVASRSAEKGGGDVLLVSSSNARKNDWLLPKGGWDKGETVEKAAMRELIEEGGVGGTIMHSLGETAFKNALEPSKGYVYNSFWMKADDIFDQWPESIRYRIWVSFDDAEKMLKKRPQMAEIVKATKEKAALVKTGDLPAMDDTLSKLKFEP</sequence>
<dbReference type="EnsemblProtists" id="Phyra73724">
    <property type="protein sequence ID" value="Phyra73724"/>
    <property type="gene ID" value="Phyra73724"/>
</dbReference>
<comment type="cofactor">
    <cofactor evidence="1">
        <name>Mg(2+)</name>
        <dbReference type="ChEBI" id="CHEBI:18420"/>
    </cofactor>
</comment>
<dbReference type="eggNOG" id="KOG2839">
    <property type="taxonomic scope" value="Eukaryota"/>
</dbReference>
<protein>
    <recommendedName>
        <fullName evidence="9">RxLR effector protein</fullName>
    </recommendedName>
</protein>
<keyword evidence="8" id="KW-0460">Magnesium</keyword>
<dbReference type="CDD" id="cd04666">
    <property type="entry name" value="NUDIX_DIPP2_like_Nudt4"/>
    <property type="match status" value="1"/>
</dbReference>
<evidence type="ECO:0000313" key="11">
    <source>
        <dbReference type="EnsemblProtists" id="Phyra73724"/>
    </source>
</evidence>
<dbReference type="PROSITE" id="PS51462">
    <property type="entry name" value="NUDIX"/>
    <property type="match status" value="1"/>
</dbReference>
<evidence type="ECO:0000256" key="1">
    <source>
        <dbReference type="ARBA" id="ARBA00001946"/>
    </source>
</evidence>
<evidence type="ECO:0000256" key="5">
    <source>
        <dbReference type="ARBA" id="ARBA00022723"/>
    </source>
</evidence>
<evidence type="ECO:0000256" key="3">
    <source>
        <dbReference type="ARBA" id="ARBA00010400"/>
    </source>
</evidence>
<feature type="domain" description="Nudix hydrolase" evidence="10">
    <location>
        <begin position="186"/>
        <end position="321"/>
    </location>
</feature>
<dbReference type="GO" id="GO:0005737">
    <property type="term" value="C:cytoplasm"/>
    <property type="evidence" value="ECO:0000318"/>
    <property type="project" value="GO_Central"/>
</dbReference>
<evidence type="ECO:0000256" key="6">
    <source>
        <dbReference type="ARBA" id="ARBA00022729"/>
    </source>
</evidence>
<dbReference type="InterPro" id="IPR015797">
    <property type="entry name" value="NUDIX_hydrolase-like_dom_sf"/>
</dbReference>
<evidence type="ECO:0000259" key="10">
    <source>
        <dbReference type="PROSITE" id="PS51462"/>
    </source>
</evidence>
<dbReference type="InParanoid" id="H3GDR2"/>
<dbReference type="AlphaFoldDB" id="H3GDR2"/>
<dbReference type="Pfam" id="PF16810">
    <property type="entry name" value="RXLR"/>
    <property type="match status" value="1"/>
</dbReference>
<dbReference type="HOGENOM" id="CLU_069948_1_0_1"/>
<dbReference type="SUPFAM" id="SSF55811">
    <property type="entry name" value="Nudix"/>
    <property type="match status" value="1"/>
</dbReference>
<proteinExistence type="inferred from homology"/>
<comment type="subcellular location">
    <subcellularLocation>
        <location evidence="2 9">Secreted</location>
    </subcellularLocation>
</comment>
<dbReference type="Gene3D" id="3.90.79.10">
    <property type="entry name" value="Nucleoside Triphosphate Pyrophosphohydrolase"/>
    <property type="match status" value="1"/>
</dbReference>
<comment type="similarity">
    <text evidence="3 9">Belongs to the RxLR effector family.</text>
</comment>
<dbReference type="RefSeq" id="XP_067748467.1">
    <property type="nucleotide sequence ID" value="XM_067889294.1"/>
</dbReference>
<dbReference type="OrthoDB" id="117663at2759"/>
<dbReference type="GO" id="GO:0046872">
    <property type="term" value="F:metal ion binding"/>
    <property type="evidence" value="ECO:0007669"/>
    <property type="project" value="UniProtKB-KW"/>
</dbReference>
<comment type="domain">
    <text evidence="9">The RxLR-dEER motif acts to carry the protein into the host cell cytoplasm through binding to cell surface phosphatidylinositol-3-phosphate.</text>
</comment>
<keyword evidence="7" id="KW-0378">Hydrolase</keyword>
<dbReference type="FunFam" id="3.90.79.10:FF:000159">
    <property type="entry name" value="Uncharacterized protein"/>
    <property type="match status" value="1"/>
</dbReference>
<dbReference type="Pfam" id="PF00293">
    <property type="entry name" value="NUDIX"/>
    <property type="match status" value="1"/>
</dbReference>
<dbReference type="PROSITE" id="PS00893">
    <property type="entry name" value="NUDIX_BOX"/>
    <property type="match status" value="1"/>
</dbReference>
<keyword evidence="6 9" id="KW-0732">Signal</keyword>
<dbReference type="InterPro" id="IPR047198">
    <property type="entry name" value="DDP-like_NUDIX"/>
</dbReference>
<dbReference type="VEuPathDB" id="FungiDB:KRP22_2425"/>
<dbReference type="InterPro" id="IPR000086">
    <property type="entry name" value="NUDIX_hydrolase_dom"/>
</dbReference>
<dbReference type="PANTHER" id="PTHR12629">
    <property type="entry name" value="DIPHOSPHOINOSITOL POLYPHOSPHATE PHOSPHOHYDROLASE"/>
    <property type="match status" value="1"/>
</dbReference>
<dbReference type="GeneID" id="94225114"/>
<evidence type="ECO:0000256" key="2">
    <source>
        <dbReference type="ARBA" id="ARBA00004613"/>
    </source>
</evidence>
<evidence type="ECO:0000256" key="8">
    <source>
        <dbReference type="ARBA" id="ARBA00022842"/>
    </source>
</evidence>
<keyword evidence="5" id="KW-0479">Metal-binding</keyword>
<dbReference type="PANTHER" id="PTHR12629:SF0">
    <property type="entry name" value="DIPHOSPHOINOSITOL-POLYPHOSPHATE DIPHOSPHATASE"/>
    <property type="match status" value="1"/>
</dbReference>
<reference evidence="12" key="1">
    <citation type="journal article" date="2006" name="Science">
        <title>Phytophthora genome sequences uncover evolutionary origins and mechanisms of pathogenesis.</title>
        <authorList>
            <person name="Tyler B.M."/>
            <person name="Tripathy S."/>
            <person name="Zhang X."/>
            <person name="Dehal P."/>
            <person name="Jiang R.H."/>
            <person name="Aerts A."/>
            <person name="Arredondo F.D."/>
            <person name="Baxter L."/>
            <person name="Bensasson D."/>
            <person name="Beynon J.L."/>
            <person name="Chapman J."/>
            <person name="Damasceno C.M."/>
            <person name="Dorrance A.E."/>
            <person name="Dou D."/>
            <person name="Dickerman A.W."/>
            <person name="Dubchak I.L."/>
            <person name="Garbelotto M."/>
            <person name="Gijzen M."/>
            <person name="Gordon S.G."/>
            <person name="Govers F."/>
            <person name="Grunwald N.J."/>
            <person name="Huang W."/>
            <person name="Ivors K.L."/>
            <person name="Jones R.W."/>
            <person name="Kamoun S."/>
            <person name="Krampis K."/>
            <person name="Lamour K.H."/>
            <person name="Lee M.K."/>
            <person name="McDonald W.H."/>
            <person name="Medina M."/>
            <person name="Meijer H.J."/>
            <person name="Nordberg E.K."/>
            <person name="Maclean D.J."/>
            <person name="Ospina-Giraldo M.D."/>
            <person name="Morris P.F."/>
            <person name="Phuntumart V."/>
            <person name="Putnam N.H."/>
            <person name="Rash S."/>
            <person name="Rose J.K."/>
            <person name="Sakihama Y."/>
            <person name="Salamov A.A."/>
            <person name="Savidor A."/>
            <person name="Scheuring C.F."/>
            <person name="Smith B.M."/>
            <person name="Sobral B.W."/>
            <person name="Terry A."/>
            <person name="Torto-Alalibo T.A."/>
            <person name="Win J."/>
            <person name="Xu Z."/>
            <person name="Zhang H."/>
            <person name="Grigoriev I.V."/>
            <person name="Rokhsar D.S."/>
            <person name="Boore J.L."/>
        </authorList>
    </citation>
    <scope>NUCLEOTIDE SEQUENCE [LARGE SCALE GENOMIC DNA]</scope>
    <source>
        <strain evidence="12">Pr102</strain>
    </source>
</reference>
<keyword evidence="12" id="KW-1185">Reference proteome</keyword>
<dbReference type="Proteomes" id="UP000005238">
    <property type="component" value="Unassembled WGS sequence"/>
</dbReference>
<feature type="signal peptide" evidence="9">
    <location>
        <begin position="1"/>
        <end position="18"/>
    </location>
</feature>
<dbReference type="GO" id="GO:0005634">
    <property type="term" value="C:nucleus"/>
    <property type="evidence" value="ECO:0000318"/>
    <property type="project" value="GO_Central"/>
</dbReference>
<evidence type="ECO:0000313" key="12">
    <source>
        <dbReference type="Proteomes" id="UP000005238"/>
    </source>
</evidence>
<evidence type="ECO:0000256" key="7">
    <source>
        <dbReference type="ARBA" id="ARBA00022801"/>
    </source>
</evidence>
<feature type="chain" id="PRO_5044967746" description="RxLR effector protein" evidence="9">
    <location>
        <begin position="19"/>
        <end position="343"/>
    </location>
</feature>
<dbReference type="STRING" id="164328.H3GDR2"/>